<dbReference type="InterPro" id="IPR001279">
    <property type="entry name" value="Metallo-B-lactamas"/>
</dbReference>
<comment type="similarity">
    <text evidence="2">Belongs to the metallo-beta-lactamase superfamily.</text>
</comment>
<dbReference type="KEGG" id="bbae:FRD01_10675"/>
<proteinExistence type="inferred from homology"/>
<feature type="domain" description="Metallo-beta-lactamase" evidence="6">
    <location>
        <begin position="34"/>
        <end position="245"/>
    </location>
</feature>
<evidence type="ECO:0000256" key="1">
    <source>
        <dbReference type="ARBA" id="ARBA00001947"/>
    </source>
</evidence>
<evidence type="ECO:0000256" key="2">
    <source>
        <dbReference type="ARBA" id="ARBA00007749"/>
    </source>
</evidence>
<dbReference type="GO" id="GO:0016787">
    <property type="term" value="F:hydrolase activity"/>
    <property type="evidence" value="ECO:0007669"/>
    <property type="project" value="UniProtKB-KW"/>
</dbReference>
<name>A0A5B8XS27_9DELT</name>
<dbReference type="InterPro" id="IPR051013">
    <property type="entry name" value="MBL_superfamily_lactonases"/>
</dbReference>
<dbReference type="Pfam" id="PF00753">
    <property type="entry name" value="Lactamase_B"/>
    <property type="match status" value="1"/>
</dbReference>
<evidence type="ECO:0000256" key="3">
    <source>
        <dbReference type="ARBA" id="ARBA00022723"/>
    </source>
</evidence>
<gene>
    <name evidence="7" type="ORF">FRD01_10675</name>
</gene>
<dbReference type="Proteomes" id="UP000321595">
    <property type="component" value="Chromosome"/>
</dbReference>
<keyword evidence="5" id="KW-0862">Zinc</keyword>
<keyword evidence="8" id="KW-1185">Reference proteome</keyword>
<dbReference type="OrthoDB" id="5443440at2"/>
<dbReference type="AlphaFoldDB" id="A0A5B8XS27"/>
<dbReference type="Gene3D" id="3.60.15.10">
    <property type="entry name" value="Ribonuclease Z/Hydroxyacylglutathione hydrolase-like"/>
    <property type="match status" value="1"/>
</dbReference>
<organism evidence="7 8">
    <name type="scientific">Microvenator marinus</name>
    <dbReference type="NCBI Taxonomy" id="2600177"/>
    <lineage>
        <taxon>Bacteria</taxon>
        <taxon>Deltaproteobacteria</taxon>
        <taxon>Bradymonadales</taxon>
        <taxon>Microvenatoraceae</taxon>
        <taxon>Microvenator</taxon>
    </lineage>
</organism>
<evidence type="ECO:0000256" key="5">
    <source>
        <dbReference type="ARBA" id="ARBA00022833"/>
    </source>
</evidence>
<dbReference type="InterPro" id="IPR036866">
    <property type="entry name" value="RibonucZ/Hydroxyglut_hydro"/>
</dbReference>
<keyword evidence="4 7" id="KW-0378">Hydrolase</keyword>
<protein>
    <submittedName>
        <fullName evidence="7">MBL fold metallo-hydrolase</fullName>
    </submittedName>
</protein>
<evidence type="ECO:0000259" key="6">
    <source>
        <dbReference type="SMART" id="SM00849"/>
    </source>
</evidence>
<dbReference type="EMBL" id="CP042467">
    <property type="protein sequence ID" value="QED27688.1"/>
    <property type="molecule type" value="Genomic_DNA"/>
</dbReference>
<dbReference type="PANTHER" id="PTHR42978:SF2">
    <property type="entry name" value="102 KBASES UNSTABLE REGION: FROM 1 TO 119443"/>
    <property type="match status" value="1"/>
</dbReference>
<evidence type="ECO:0000313" key="7">
    <source>
        <dbReference type="EMBL" id="QED27688.1"/>
    </source>
</evidence>
<sequence>MNIEQFWVFHCGYSKIPRWMIVEGGGRQEIKLPFLAALAVHPEHGPILIDAPFGTEGPSNVGEFLGGVLRKIGVVFKDEWAVIPRIERLGFRASEVNHVLMTHMHFDHTGGMKSLGHASFHINRDEWVAATSMSAFAARTKGYVVEDYRALTSRVEKLDLSGATIEKGVDVFGDGSIEAVPLPGHSAGHTGWRIRLADREIFYVGDAAFSVGHITQNQELGIFPKIAADSKKIAGQTLEKLRWWHRDHPDVEILTSHDVDLGQACMNGPLGVHVDAG</sequence>
<dbReference type="SUPFAM" id="SSF56281">
    <property type="entry name" value="Metallo-hydrolase/oxidoreductase"/>
    <property type="match status" value="1"/>
</dbReference>
<comment type="cofactor">
    <cofactor evidence="1">
        <name>Zn(2+)</name>
        <dbReference type="ChEBI" id="CHEBI:29105"/>
    </cofactor>
</comment>
<evidence type="ECO:0000313" key="8">
    <source>
        <dbReference type="Proteomes" id="UP000321595"/>
    </source>
</evidence>
<evidence type="ECO:0000256" key="4">
    <source>
        <dbReference type="ARBA" id="ARBA00022801"/>
    </source>
</evidence>
<accession>A0A5B8XS27</accession>
<dbReference type="GO" id="GO:0046872">
    <property type="term" value="F:metal ion binding"/>
    <property type="evidence" value="ECO:0007669"/>
    <property type="project" value="UniProtKB-KW"/>
</dbReference>
<dbReference type="SMART" id="SM00849">
    <property type="entry name" value="Lactamase_B"/>
    <property type="match status" value="1"/>
</dbReference>
<dbReference type="PANTHER" id="PTHR42978">
    <property type="entry name" value="QUORUM-QUENCHING LACTONASE YTNP-RELATED-RELATED"/>
    <property type="match status" value="1"/>
</dbReference>
<dbReference type="RefSeq" id="WP_146959446.1">
    <property type="nucleotide sequence ID" value="NZ_CP042467.1"/>
</dbReference>
<keyword evidence="3" id="KW-0479">Metal-binding</keyword>
<reference evidence="7 8" key="1">
    <citation type="submission" date="2019-08" db="EMBL/GenBank/DDBJ databases">
        <authorList>
            <person name="Liang Q."/>
        </authorList>
    </citation>
    <scope>NUCLEOTIDE SEQUENCE [LARGE SCALE GENOMIC DNA]</scope>
    <source>
        <strain evidence="7 8">V1718</strain>
    </source>
</reference>